<evidence type="ECO:0000256" key="1">
    <source>
        <dbReference type="SAM" id="Phobius"/>
    </source>
</evidence>
<dbReference type="PANTHER" id="PTHR21180">
    <property type="entry name" value="ENDONUCLEASE/EXONUCLEASE/PHOSPHATASE FAMILY DOMAIN-CONTAINING PROTEIN 1"/>
    <property type="match status" value="1"/>
</dbReference>
<accession>A0ABW4BE20</accession>
<sequence>MTTAKAWLQEYWYVPLVVLVLGGFFWWQSRQPVAIEPVPVASSVSVSSTTASSMSSESAKSGFVHIKGAVANPGLYPVTGTTRWQAVVEAAGGLTADADVTAINLAKIAVDQESLYIPVQGESIPAGTSGTTANPTAASGTALVNLNTASEAELQTLSGIGPAKAADIIAYRETSGGFKSVEDLMNVSGIGEKTYERLAPLVTVGP</sequence>
<dbReference type="InterPro" id="IPR010994">
    <property type="entry name" value="RuvA_2-like"/>
</dbReference>
<dbReference type="RefSeq" id="WP_204118763.1">
    <property type="nucleotide sequence ID" value="NZ_BOLV01000007.1"/>
</dbReference>
<dbReference type="Proteomes" id="UP001597199">
    <property type="component" value="Unassembled WGS sequence"/>
</dbReference>
<dbReference type="NCBIfam" id="TIGR00426">
    <property type="entry name" value="competence protein ComEA helix-hairpin-helix repeat region"/>
    <property type="match status" value="1"/>
</dbReference>
<organism evidence="3 4">
    <name type="scientific">Lacticaseibacillus suilingensis</name>
    <dbReference type="NCBI Taxonomy" id="2799577"/>
    <lineage>
        <taxon>Bacteria</taxon>
        <taxon>Bacillati</taxon>
        <taxon>Bacillota</taxon>
        <taxon>Bacilli</taxon>
        <taxon>Lactobacillales</taxon>
        <taxon>Lactobacillaceae</taxon>
        <taxon>Lacticaseibacillus</taxon>
    </lineage>
</organism>
<dbReference type="SMART" id="SM00278">
    <property type="entry name" value="HhH1"/>
    <property type="match status" value="2"/>
</dbReference>
<dbReference type="Pfam" id="PF10531">
    <property type="entry name" value="SLBB"/>
    <property type="match status" value="1"/>
</dbReference>
<dbReference type="Pfam" id="PF12836">
    <property type="entry name" value="HHH_3"/>
    <property type="match status" value="1"/>
</dbReference>
<dbReference type="InterPro" id="IPR004509">
    <property type="entry name" value="Competence_ComEA_HhH"/>
</dbReference>
<keyword evidence="4" id="KW-1185">Reference proteome</keyword>
<proteinExistence type="predicted"/>
<protein>
    <submittedName>
        <fullName evidence="3">Helix-hairpin-helix domain-containing protein</fullName>
    </submittedName>
</protein>
<evidence type="ECO:0000259" key="2">
    <source>
        <dbReference type="SMART" id="SM00278"/>
    </source>
</evidence>
<feature type="transmembrane region" description="Helical" evidence="1">
    <location>
        <begin position="12"/>
        <end position="29"/>
    </location>
</feature>
<keyword evidence="1" id="KW-0472">Membrane</keyword>
<evidence type="ECO:0000313" key="3">
    <source>
        <dbReference type="EMBL" id="MFD1398720.1"/>
    </source>
</evidence>
<feature type="domain" description="Helix-hairpin-helix DNA-binding motif class 1" evidence="2">
    <location>
        <begin position="152"/>
        <end position="171"/>
    </location>
</feature>
<dbReference type="PANTHER" id="PTHR21180:SF32">
    <property type="entry name" value="ENDONUCLEASE_EXONUCLEASE_PHOSPHATASE FAMILY DOMAIN-CONTAINING PROTEIN 1"/>
    <property type="match status" value="1"/>
</dbReference>
<dbReference type="Gene3D" id="3.10.560.10">
    <property type="entry name" value="Outer membrane lipoprotein wza domain like"/>
    <property type="match status" value="1"/>
</dbReference>
<feature type="domain" description="Helix-hairpin-helix DNA-binding motif class 1" evidence="2">
    <location>
        <begin position="182"/>
        <end position="201"/>
    </location>
</feature>
<keyword evidence="1" id="KW-1133">Transmembrane helix</keyword>
<evidence type="ECO:0000313" key="4">
    <source>
        <dbReference type="Proteomes" id="UP001597199"/>
    </source>
</evidence>
<dbReference type="InterPro" id="IPR051675">
    <property type="entry name" value="Endo/Exo/Phosphatase_dom_1"/>
</dbReference>
<dbReference type="InterPro" id="IPR003583">
    <property type="entry name" value="Hlx-hairpin-Hlx_DNA-bd_motif"/>
</dbReference>
<gene>
    <name evidence="3" type="ORF">ACFQ41_05315</name>
</gene>
<dbReference type="SUPFAM" id="SSF47781">
    <property type="entry name" value="RuvA domain 2-like"/>
    <property type="match status" value="1"/>
</dbReference>
<name>A0ABW4BE20_9LACO</name>
<comment type="caution">
    <text evidence="3">The sequence shown here is derived from an EMBL/GenBank/DDBJ whole genome shotgun (WGS) entry which is preliminary data.</text>
</comment>
<keyword evidence="1" id="KW-0812">Transmembrane</keyword>
<dbReference type="EMBL" id="JBHTOA010000023">
    <property type="protein sequence ID" value="MFD1398720.1"/>
    <property type="molecule type" value="Genomic_DNA"/>
</dbReference>
<reference evidence="4" key="1">
    <citation type="journal article" date="2019" name="Int. J. Syst. Evol. Microbiol.">
        <title>The Global Catalogue of Microorganisms (GCM) 10K type strain sequencing project: providing services to taxonomists for standard genome sequencing and annotation.</title>
        <authorList>
            <consortium name="The Broad Institute Genomics Platform"/>
            <consortium name="The Broad Institute Genome Sequencing Center for Infectious Disease"/>
            <person name="Wu L."/>
            <person name="Ma J."/>
        </authorList>
    </citation>
    <scope>NUCLEOTIDE SEQUENCE [LARGE SCALE GENOMIC DNA]</scope>
    <source>
        <strain evidence="4">CCM 9110</strain>
    </source>
</reference>
<dbReference type="Gene3D" id="1.10.150.310">
    <property type="entry name" value="Tex RuvX-like domain-like"/>
    <property type="match status" value="1"/>
</dbReference>
<dbReference type="InterPro" id="IPR019554">
    <property type="entry name" value="Soluble_ligand-bd"/>
</dbReference>